<dbReference type="CDD" id="cd06225">
    <property type="entry name" value="HAMP"/>
    <property type="match status" value="1"/>
</dbReference>
<evidence type="ECO:0000256" key="2">
    <source>
        <dbReference type="ARBA" id="ARBA00004651"/>
    </source>
</evidence>
<evidence type="ECO:0000313" key="17">
    <source>
        <dbReference type="Proteomes" id="UP001501734"/>
    </source>
</evidence>
<evidence type="ECO:0000256" key="4">
    <source>
        <dbReference type="ARBA" id="ARBA00022475"/>
    </source>
</evidence>
<dbReference type="InterPro" id="IPR050640">
    <property type="entry name" value="Bact_2-comp_sensor_kinase"/>
</dbReference>
<dbReference type="InterPro" id="IPR003594">
    <property type="entry name" value="HATPase_dom"/>
</dbReference>
<dbReference type="PANTHER" id="PTHR34220">
    <property type="entry name" value="SENSOR HISTIDINE KINASE YPDA"/>
    <property type="match status" value="1"/>
</dbReference>
<comment type="subcellular location">
    <subcellularLocation>
        <location evidence="2">Cell membrane</location>
        <topology evidence="2">Multi-pass membrane protein</topology>
    </subcellularLocation>
</comment>
<keyword evidence="5" id="KW-0597">Phosphoprotein</keyword>
<dbReference type="InterPro" id="IPR005467">
    <property type="entry name" value="His_kinase_dom"/>
</dbReference>
<dbReference type="EMBL" id="BAABDL010000101">
    <property type="protein sequence ID" value="GAA4073690.1"/>
    <property type="molecule type" value="Genomic_DNA"/>
</dbReference>
<evidence type="ECO:0000256" key="9">
    <source>
        <dbReference type="ARBA" id="ARBA00022840"/>
    </source>
</evidence>
<dbReference type="InterPro" id="IPR003660">
    <property type="entry name" value="HAMP_dom"/>
</dbReference>
<keyword evidence="10" id="KW-0902">Two-component regulatory system</keyword>
<name>A0ABP7VU91_9BACI</name>
<gene>
    <name evidence="16" type="ORF">GCM10022410_18750</name>
</gene>
<sequence length="594" mass="69512">MRWIREQILNLKFSHKLMGVYLLVTAIPIIFVGVYLNIGMRNVMLNNAISETESNLDKIEIRLDTVLSRITQISDLIYMSRDMDLLLSGEYETTLDMYNAYSSYPVFDDFLKYYDEVETIQFYMTSPMITNSYFIYADEKISSQAWYQDAVDNRGKINWIIKEEQWTGKSYLALTRSVYGERDQFLGVLAIYLSQEKLKEIVDSEIHDVFIVLDEERIIYNHNQELLFTYPDFLNGLPENDLETQLYDYHYRGEDVTINLHRLQPQKSLINELQIATIIPVETLMEQPNAIFTRGYWIIFLALVISVFSFWLFSQVFDSRINVLKHAMTKVARGEFNIKPRIKGDDEIGEAYGELYQTSQSLQKLIDEVYVHKIKEERWRRQQKESEFKMLSSQINPHFLYNTLEMIRMKAIVNQDKEVATLIRKLSKMMRSALERTDRPVPLTDELDLINTYLEIQQMRFGDRLTYEINIDGDFSDYQIFPLLIQPLVENAIIHGLEPNLELGEIIISVVPNRDHLKIIVADNGVGMTAHQLEELNKRLDREEDLSGKQIGVRNVHQRIKLFYGDAYGLTISSQFQIGTTLTITLPLDQTNNY</sequence>
<evidence type="ECO:0000259" key="15">
    <source>
        <dbReference type="PROSITE" id="PS50885"/>
    </source>
</evidence>
<feature type="domain" description="Histidine kinase" evidence="14">
    <location>
        <begin position="484"/>
        <end position="590"/>
    </location>
</feature>
<keyword evidence="6" id="KW-0808">Transferase</keyword>
<keyword evidence="7" id="KW-0547">Nucleotide-binding</keyword>
<keyword evidence="9" id="KW-0067">ATP-binding</keyword>
<keyword evidence="13" id="KW-1133">Transmembrane helix</keyword>
<feature type="coiled-coil region" evidence="12">
    <location>
        <begin position="42"/>
        <end position="69"/>
    </location>
</feature>
<dbReference type="InterPro" id="IPR036890">
    <property type="entry name" value="HATPase_C_sf"/>
</dbReference>
<feature type="domain" description="HAMP" evidence="15">
    <location>
        <begin position="315"/>
        <end position="367"/>
    </location>
</feature>
<evidence type="ECO:0000256" key="8">
    <source>
        <dbReference type="ARBA" id="ARBA00022777"/>
    </source>
</evidence>
<keyword evidence="13" id="KW-0812">Transmembrane</keyword>
<evidence type="ECO:0000256" key="13">
    <source>
        <dbReference type="SAM" id="Phobius"/>
    </source>
</evidence>
<dbReference type="RefSeq" id="WP_344912529.1">
    <property type="nucleotide sequence ID" value="NZ_BAABDL010000101.1"/>
</dbReference>
<dbReference type="Pfam" id="PF06580">
    <property type="entry name" value="His_kinase"/>
    <property type="match status" value="1"/>
</dbReference>
<dbReference type="PROSITE" id="PS50109">
    <property type="entry name" value="HIS_KIN"/>
    <property type="match status" value="1"/>
</dbReference>
<evidence type="ECO:0000256" key="3">
    <source>
        <dbReference type="ARBA" id="ARBA00012438"/>
    </source>
</evidence>
<dbReference type="Pfam" id="PF02518">
    <property type="entry name" value="HATPase_c"/>
    <property type="match status" value="1"/>
</dbReference>
<dbReference type="EC" id="2.7.13.3" evidence="3"/>
<evidence type="ECO:0000256" key="7">
    <source>
        <dbReference type="ARBA" id="ARBA00022741"/>
    </source>
</evidence>
<dbReference type="PROSITE" id="PS50885">
    <property type="entry name" value="HAMP"/>
    <property type="match status" value="1"/>
</dbReference>
<proteinExistence type="predicted"/>
<feature type="transmembrane region" description="Helical" evidence="13">
    <location>
        <begin position="295"/>
        <end position="313"/>
    </location>
</feature>
<keyword evidence="17" id="KW-1185">Reference proteome</keyword>
<dbReference type="InterPro" id="IPR010559">
    <property type="entry name" value="Sig_transdc_His_kin_internal"/>
</dbReference>
<dbReference type="SUPFAM" id="SSF55874">
    <property type="entry name" value="ATPase domain of HSP90 chaperone/DNA topoisomerase II/histidine kinase"/>
    <property type="match status" value="1"/>
</dbReference>
<keyword evidence="12" id="KW-0175">Coiled coil</keyword>
<evidence type="ECO:0000256" key="6">
    <source>
        <dbReference type="ARBA" id="ARBA00022679"/>
    </source>
</evidence>
<feature type="transmembrane region" description="Helical" evidence="13">
    <location>
        <begin position="20"/>
        <end position="38"/>
    </location>
</feature>
<organism evidence="16 17">
    <name type="scientific">Amphibacillus indicireducens</name>
    <dbReference type="NCBI Taxonomy" id="1076330"/>
    <lineage>
        <taxon>Bacteria</taxon>
        <taxon>Bacillati</taxon>
        <taxon>Bacillota</taxon>
        <taxon>Bacilli</taxon>
        <taxon>Bacillales</taxon>
        <taxon>Bacillaceae</taxon>
        <taxon>Amphibacillus</taxon>
    </lineage>
</organism>
<evidence type="ECO:0000256" key="12">
    <source>
        <dbReference type="SAM" id="Coils"/>
    </source>
</evidence>
<dbReference type="Gene3D" id="6.10.340.10">
    <property type="match status" value="1"/>
</dbReference>
<comment type="caution">
    <text evidence="16">The sequence shown here is derived from an EMBL/GenBank/DDBJ whole genome shotgun (WGS) entry which is preliminary data.</text>
</comment>
<protein>
    <recommendedName>
        <fullName evidence="3">histidine kinase</fullName>
        <ecNumber evidence="3">2.7.13.3</ecNumber>
    </recommendedName>
</protein>
<dbReference type="Gene3D" id="3.30.565.10">
    <property type="entry name" value="Histidine kinase-like ATPase, C-terminal domain"/>
    <property type="match status" value="1"/>
</dbReference>
<dbReference type="PANTHER" id="PTHR34220:SF7">
    <property type="entry name" value="SENSOR HISTIDINE KINASE YPDA"/>
    <property type="match status" value="1"/>
</dbReference>
<evidence type="ECO:0000256" key="5">
    <source>
        <dbReference type="ARBA" id="ARBA00022553"/>
    </source>
</evidence>
<keyword evidence="8" id="KW-0418">Kinase</keyword>
<reference evidence="17" key="1">
    <citation type="journal article" date="2019" name="Int. J. Syst. Evol. Microbiol.">
        <title>The Global Catalogue of Microorganisms (GCM) 10K type strain sequencing project: providing services to taxonomists for standard genome sequencing and annotation.</title>
        <authorList>
            <consortium name="The Broad Institute Genomics Platform"/>
            <consortium name="The Broad Institute Genome Sequencing Center for Infectious Disease"/>
            <person name="Wu L."/>
            <person name="Ma J."/>
        </authorList>
    </citation>
    <scope>NUCLEOTIDE SEQUENCE [LARGE SCALE GENOMIC DNA]</scope>
    <source>
        <strain evidence="17">JCM 17250</strain>
    </source>
</reference>
<evidence type="ECO:0000256" key="10">
    <source>
        <dbReference type="ARBA" id="ARBA00023012"/>
    </source>
</evidence>
<comment type="catalytic activity">
    <reaction evidence="1">
        <text>ATP + protein L-histidine = ADP + protein N-phospho-L-histidine.</text>
        <dbReference type="EC" id="2.7.13.3"/>
    </reaction>
</comment>
<dbReference type="SMART" id="SM00387">
    <property type="entry name" value="HATPase_c"/>
    <property type="match status" value="1"/>
</dbReference>
<evidence type="ECO:0000313" key="16">
    <source>
        <dbReference type="EMBL" id="GAA4073690.1"/>
    </source>
</evidence>
<evidence type="ECO:0000259" key="14">
    <source>
        <dbReference type="PROSITE" id="PS50109"/>
    </source>
</evidence>
<accession>A0ABP7VU91</accession>
<keyword evidence="4" id="KW-1003">Cell membrane</keyword>
<dbReference type="Proteomes" id="UP001501734">
    <property type="component" value="Unassembled WGS sequence"/>
</dbReference>
<evidence type="ECO:0000256" key="11">
    <source>
        <dbReference type="ARBA" id="ARBA00023136"/>
    </source>
</evidence>
<keyword evidence="11 13" id="KW-0472">Membrane</keyword>
<evidence type="ECO:0000256" key="1">
    <source>
        <dbReference type="ARBA" id="ARBA00000085"/>
    </source>
</evidence>